<protein>
    <submittedName>
        <fullName evidence="1">Uncharacterized protein</fullName>
    </submittedName>
</protein>
<sequence length="153" mass="18189">MFDRAMHRVWKYNWKLLSGHNKSLYLRSTTDPKHYQWSRSKAIVYIIENKFADCRMLSPYKDNSYYENGKKMVEWTILNLTNCSLAKNLTTIIYHSNLISIFYSCDKDIKMDMQEVVNTMDQMDNSKIQTICSLKASRMIHSTYKIFLIATWA</sequence>
<name>X6LWA7_RETFI</name>
<evidence type="ECO:0000313" key="1">
    <source>
        <dbReference type="EMBL" id="ETO05874.1"/>
    </source>
</evidence>
<dbReference type="Proteomes" id="UP000023152">
    <property type="component" value="Unassembled WGS sequence"/>
</dbReference>
<keyword evidence="2" id="KW-1185">Reference proteome</keyword>
<evidence type="ECO:0000313" key="2">
    <source>
        <dbReference type="Proteomes" id="UP000023152"/>
    </source>
</evidence>
<dbReference type="EMBL" id="ASPP01027699">
    <property type="protein sequence ID" value="ETO05874.1"/>
    <property type="molecule type" value="Genomic_DNA"/>
</dbReference>
<reference evidence="1 2" key="1">
    <citation type="journal article" date="2013" name="Curr. Biol.">
        <title>The Genome of the Foraminiferan Reticulomyxa filosa.</title>
        <authorList>
            <person name="Glockner G."/>
            <person name="Hulsmann N."/>
            <person name="Schleicher M."/>
            <person name="Noegel A.A."/>
            <person name="Eichinger L."/>
            <person name="Gallinger C."/>
            <person name="Pawlowski J."/>
            <person name="Sierra R."/>
            <person name="Euteneuer U."/>
            <person name="Pillet L."/>
            <person name="Moustafa A."/>
            <person name="Platzer M."/>
            <person name="Groth M."/>
            <person name="Szafranski K."/>
            <person name="Schliwa M."/>
        </authorList>
    </citation>
    <scope>NUCLEOTIDE SEQUENCE [LARGE SCALE GENOMIC DNA]</scope>
</reference>
<gene>
    <name evidence="1" type="ORF">RFI_31515</name>
</gene>
<proteinExistence type="predicted"/>
<dbReference type="AlphaFoldDB" id="X6LWA7"/>
<comment type="caution">
    <text evidence="1">The sequence shown here is derived from an EMBL/GenBank/DDBJ whole genome shotgun (WGS) entry which is preliminary data.</text>
</comment>
<accession>X6LWA7</accession>
<organism evidence="1 2">
    <name type="scientific">Reticulomyxa filosa</name>
    <dbReference type="NCBI Taxonomy" id="46433"/>
    <lineage>
        <taxon>Eukaryota</taxon>
        <taxon>Sar</taxon>
        <taxon>Rhizaria</taxon>
        <taxon>Retaria</taxon>
        <taxon>Foraminifera</taxon>
        <taxon>Monothalamids</taxon>
        <taxon>Reticulomyxidae</taxon>
        <taxon>Reticulomyxa</taxon>
    </lineage>
</organism>